<feature type="domain" description="Cytochrome c" evidence="5">
    <location>
        <begin position="18"/>
        <end position="132"/>
    </location>
</feature>
<dbReference type="EMBL" id="FOXV01000001">
    <property type="protein sequence ID" value="SFQ06543.1"/>
    <property type="molecule type" value="Genomic_DNA"/>
</dbReference>
<evidence type="ECO:0000313" key="6">
    <source>
        <dbReference type="EMBL" id="SFQ06543.1"/>
    </source>
</evidence>
<evidence type="ECO:0000256" key="2">
    <source>
        <dbReference type="ARBA" id="ARBA00022723"/>
    </source>
</evidence>
<dbReference type="InterPro" id="IPR009056">
    <property type="entry name" value="Cyt_c-like_dom"/>
</dbReference>
<evidence type="ECO:0000256" key="4">
    <source>
        <dbReference type="PROSITE-ProRule" id="PRU00433"/>
    </source>
</evidence>
<keyword evidence="7" id="KW-1185">Reference proteome</keyword>
<gene>
    <name evidence="6" type="ORF">SAMN05421853_101502</name>
</gene>
<dbReference type="GO" id="GO:0046872">
    <property type="term" value="F:metal ion binding"/>
    <property type="evidence" value="ECO:0007669"/>
    <property type="project" value="UniProtKB-KW"/>
</dbReference>
<keyword evidence="3 4" id="KW-0408">Iron</keyword>
<evidence type="ECO:0000259" key="5">
    <source>
        <dbReference type="PROSITE" id="PS51007"/>
    </source>
</evidence>
<dbReference type="PROSITE" id="PS51007">
    <property type="entry name" value="CYTC"/>
    <property type="match status" value="1"/>
</dbReference>
<dbReference type="RefSeq" id="WP_093009183.1">
    <property type="nucleotide sequence ID" value="NZ_FOXV01000001.1"/>
</dbReference>
<sequence>MTFRHFIIGAVVCLATPVKSQDGARLFEPCAACHSVTAPDGTVLVQGGRAGPDLYGVVGRTVAGKPGFNYSSSMQEARGRGLVWSEPNFTAYMRNPNLFLQEWLGDPSARARMAFRIESGAPAIYRYLQSLER</sequence>
<dbReference type="AlphaFoldDB" id="A0A1I5VGF3"/>
<evidence type="ECO:0000256" key="3">
    <source>
        <dbReference type="ARBA" id="ARBA00023004"/>
    </source>
</evidence>
<keyword evidence="1 4" id="KW-0349">Heme</keyword>
<protein>
    <submittedName>
        <fullName evidence="6">Cytochrome c</fullName>
    </submittedName>
</protein>
<dbReference type="SUPFAM" id="SSF46626">
    <property type="entry name" value="Cytochrome c"/>
    <property type="match status" value="1"/>
</dbReference>
<evidence type="ECO:0000256" key="1">
    <source>
        <dbReference type="ARBA" id="ARBA00022617"/>
    </source>
</evidence>
<accession>A0A1I5VGF3</accession>
<organism evidence="6 7">
    <name type="scientific">Roseivivax halotolerans</name>
    <dbReference type="NCBI Taxonomy" id="93684"/>
    <lineage>
        <taxon>Bacteria</taxon>
        <taxon>Pseudomonadati</taxon>
        <taxon>Pseudomonadota</taxon>
        <taxon>Alphaproteobacteria</taxon>
        <taxon>Rhodobacterales</taxon>
        <taxon>Roseobacteraceae</taxon>
        <taxon>Roseivivax</taxon>
    </lineage>
</organism>
<dbReference type="Gene3D" id="1.10.760.10">
    <property type="entry name" value="Cytochrome c-like domain"/>
    <property type="match status" value="1"/>
</dbReference>
<proteinExistence type="predicted"/>
<dbReference type="GO" id="GO:0009055">
    <property type="term" value="F:electron transfer activity"/>
    <property type="evidence" value="ECO:0007669"/>
    <property type="project" value="InterPro"/>
</dbReference>
<keyword evidence="2 4" id="KW-0479">Metal-binding</keyword>
<dbReference type="InterPro" id="IPR036909">
    <property type="entry name" value="Cyt_c-like_dom_sf"/>
</dbReference>
<dbReference type="STRING" id="93684.SAMN05421853_101502"/>
<dbReference type="GO" id="GO:0020037">
    <property type="term" value="F:heme binding"/>
    <property type="evidence" value="ECO:0007669"/>
    <property type="project" value="InterPro"/>
</dbReference>
<name>A0A1I5VGF3_9RHOB</name>
<evidence type="ECO:0000313" key="7">
    <source>
        <dbReference type="Proteomes" id="UP000243106"/>
    </source>
</evidence>
<reference evidence="7" key="1">
    <citation type="submission" date="2016-10" db="EMBL/GenBank/DDBJ databases">
        <authorList>
            <person name="Varghese N."/>
            <person name="Submissions S."/>
        </authorList>
    </citation>
    <scope>NUCLEOTIDE SEQUENCE [LARGE SCALE GENOMIC DNA]</scope>
    <source>
        <strain evidence="7">JCM 10271</strain>
    </source>
</reference>
<dbReference type="Proteomes" id="UP000243106">
    <property type="component" value="Unassembled WGS sequence"/>
</dbReference>